<feature type="compositionally biased region" description="Basic residues" evidence="1">
    <location>
        <begin position="605"/>
        <end position="626"/>
    </location>
</feature>
<keyword evidence="2" id="KW-0812">Transmembrane</keyword>
<evidence type="ECO:0000256" key="3">
    <source>
        <dbReference type="SAM" id="SignalP"/>
    </source>
</evidence>
<dbReference type="AlphaFoldDB" id="A0A9Q0RNE1"/>
<comment type="caution">
    <text evidence="4">The sequence shown here is derived from an EMBL/GenBank/DDBJ whole genome shotgun (WGS) entry which is preliminary data.</text>
</comment>
<dbReference type="Proteomes" id="UP001142055">
    <property type="component" value="Chromosome 2"/>
</dbReference>
<feature type="transmembrane region" description="Helical" evidence="2">
    <location>
        <begin position="573"/>
        <end position="599"/>
    </location>
</feature>
<organism evidence="4 5">
    <name type="scientific">Blomia tropicalis</name>
    <name type="common">Mite</name>
    <dbReference type="NCBI Taxonomy" id="40697"/>
    <lineage>
        <taxon>Eukaryota</taxon>
        <taxon>Metazoa</taxon>
        <taxon>Ecdysozoa</taxon>
        <taxon>Arthropoda</taxon>
        <taxon>Chelicerata</taxon>
        <taxon>Arachnida</taxon>
        <taxon>Acari</taxon>
        <taxon>Acariformes</taxon>
        <taxon>Sarcoptiformes</taxon>
        <taxon>Astigmata</taxon>
        <taxon>Glycyphagoidea</taxon>
        <taxon>Echimyopodidae</taxon>
        <taxon>Blomia</taxon>
    </lineage>
</organism>
<feature type="compositionally biased region" description="Polar residues" evidence="1">
    <location>
        <begin position="627"/>
        <end position="686"/>
    </location>
</feature>
<gene>
    <name evidence="4" type="ORF">RDWZM_006501</name>
</gene>
<name>A0A9Q0RNE1_BLOTA</name>
<feature type="region of interest" description="Disordered" evidence="1">
    <location>
        <begin position="605"/>
        <end position="686"/>
    </location>
</feature>
<keyword evidence="2" id="KW-0472">Membrane</keyword>
<accession>A0A9Q0RNE1</accession>
<sequence>MFALVLLSCTTNNSVDAKYYGGSYGLGGYYGYGGYYGGYYPKYSHYSTYYPNYYRKYHYYPYRSSYYRSYYPYYSLYYKGYGGYAMDFVKNNFDYLRQPSSAAASIRIQKKFIHDLARFGTVKRLTHFSLQDYLKELDFGSNTLKLNQIKTEIKVGFNLSKKKKIEPNIIVVPKDVFIYQKHHNRLFNITKYVLEDDKYEFVINQTDAYQDISLEYELLQKGFHNEEFNQLKLFELRLERRIMFLTVLSQDIDIKIDLCHNMDNGNFTTNIRGSFIFSDRLIFISNNWLVYELPTTNLDKAFGQLLMNVTSLPIEKHWKAFNKNKRFKKIKDEIIAIYSLQHESSQYLYFDVYNKQGIVFDLRKKVLHNSGVDYKNQNYGIRDQTITSINSMYTLSTKYNGSSSTIGGIFDWEIKWGFKKDWLYEGNAKIFYFLFYGKRKSDGVRDRIALVESKNVKHVKSPDPDYDLIKMDDLGYPPPCGYLYRTYFYLFVKSKVYVFVGNRWNRRNLVALWEKLTIFDTKSFFVCKESELQKVTNPPLVTQDGLQLQSLSNTPEDMGIHIHLYVPTEDPKLTIYIVIGVFCIVILLCLIVCCVFACVQSSKPKKKHKKHKKHKKESKTSAKRTTSKQSNNVRANSSNIGASKVNSNAYGQNPSKRPSSANAGPSKVQSRPSNAQQKNSRQNSSF</sequence>
<keyword evidence="3" id="KW-0732">Signal</keyword>
<feature type="signal peptide" evidence="3">
    <location>
        <begin position="1"/>
        <end position="17"/>
    </location>
</feature>
<evidence type="ECO:0000256" key="2">
    <source>
        <dbReference type="SAM" id="Phobius"/>
    </source>
</evidence>
<feature type="chain" id="PRO_5040335447" evidence="3">
    <location>
        <begin position="18"/>
        <end position="686"/>
    </location>
</feature>
<protein>
    <submittedName>
        <fullName evidence="4">Uncharacterized protein</fullName>
    </submittedName>
</protein>
<dbReference type="EMBL" id="JAPWDV010000002">
    <property type="protein sequence ID" value="KAJ6220689.1"/>
    <property type="molecule type" value="Genomic_DNA"/>
</dbReference>
<evidence type="ECO:0000256" key="1">
    <source>
        <dbReference type="SAM" id="MobiDB-lite"/>
    </source>
</evidence>
<evidence type="ECO:0000313" key="5">
    <source>
        <dbReference type="Proteomes" id="UP001142055"/>
    </source>
</evidence>
<reference evidence="4" key="1">
    <citation type="submission" date="2022-12" db="EMBL/GenBank/DDBJ databases">
        <title>Genome assemblies of Blomia tropicalis.</title>
        <authorList>
            <person name="Cui Y."/>
        </authorList>
    </citation>
    <scope>NUCLEOTIDE SEQUENCE</scope>
    <source>
        <tissue evidence="4">Adult mites</tissue>
    </source>
</reference>
<keyword evidence="2" id="KW-1133">Transmembrane helix</keyword>
<proteinExistence type="predicted"/>
<evidence type="ECO:0000313" key="4">
    <source>
        <dbReference type="EMBL" id="KAJ6220689.1"/>
    </source>
</evidence>
<keyword evidence="5" id="KW-1185">Reference proteome</keyword>